<dbReference type="Proteomes" id="UP001642464">
    <property type="component" value="Unassembled WGS sequence"/>
</dbReference>
<feature type="non-terminal residue" evidence="5">
    <location>
        <position position="1"/>
    </location>
</feature>
<dbReference type="InterPro" id="IPR000898">
    <property type="entry name" value="Indolamine_dOase"/>
</dbReference>
<dbReference type="PANTHER" id="PTHR28657:SF5">
    <property type="entry name" value="INDOLEAMINE 2,3-DIOXYGENASE"/>
    <property type="match status" value="1"/>
</dbReference>
<evidence type="ECO:0000256" key="3">
    <source>
        <dbReference type="ARBA" id="ARBA00023004"/>
    </source>
</evidence>
<keyword evidence="3" id="KW-0408">Iron</keyword>
<protein>
    <submittedName>
        <fullName evidence="5">3-dioxygenase (IDO) (Biosynthesis of nicotinic acid protein 2)</fullName>
    </submittedName>
</protein>
<dbReference type="InterPro" id="IPR037217">
    <property type="entry name" value="Trp/Indoleamine_2_3_dOase-like"/>
</dbReference>
<feature type="compositionally biased region" description="Polar residues" evidence="4">
    <location>
        <begin position="338"/>
        <end position="354"/>
    </location>
</feature>
<feature type="region of interest" description="Disordered" evidence="4">
    <location>
        <begin position="316"/>
        <end position="354"/>
    </location>
</feature>
<dbReference type="EMBL" id="CAXAMM010008197">
    <property type="protein sequence ID" value="CAK9016662.1"/>
    <property type="molecule type" value="Genomic_DNA"/>
</dbReference>
<dbReference type="Pfam" id="PF01231">
    <property type="entry name" value="IDO"/>
    <property type="match status" value="1"/>
</dbReference>
<dbReference type="Gene3D" id="1.20.58.480">
    <property type="match status" value="1"/>
</dbReference>
<reference evidence="5 6" key="1">
    <citation type="submission" date="2024-02" db="EMBL/GenBank/DDBJ databases">
        <authorList>
            <person name="Chen Y."/>
            <person name="Shah S."/>
            <person name="Dougan E. K."/>
            <person name="Thang M."/>
            <person name="Chan C."/>
        </authorList>
    </citation>
    <scope>NUCLEOTIDE SEQUENCE [LARGE SCALE GENOMIC DNA]</scope>
</reference>
<evidence type="ECO:0000313" key="5">
    <source>
        <dbReference type="EMBL" id="CAK9016662.1"/>
    </source>
</evidence>
<sequence>HDECLESGERSVAGVDALVLTNLTSLETALDKMCSVLDRMQEKCSPQDFFNLVRPWLSGWPKAGVVYATHTVNEEPEVFAGGSGAQSSIMPCLDAFLGISHGSASKDGRASQDEAKAKFQELLRRYRTYMPVPHREYIALLEDEPNLRDHIARFEQRREYCRKRMGEHESALSNAEFFAVKFNYWDERLRQIKAKYNSVINQVLNFRRKHIGFATKFISAQARKRATTLASSGNADVGDKLLEKSTKGTGGSHFKYHLQQHITDTRMCEYSLSASAVDAEMPTPHPKQLLPGLGPLLVRNSIFATATTFTAGAMRAASPLTSPRVQTSPPGSAAPSSTVLSPSHMSNFPRRSTT</sequence>
<proteinExistence type="inferred from homology"/>
<organism evidence="5 6">
    <name type="scientific">Durusdinium trenchii</name>
    <dbReference type="NCBI Taxonomy" id="1381693"/>
    <lineage>
        <taxon>Eukaryota</taxon>
        <taxon>Sar</taxon>
        <taxon>Alveolata</taxon>
        <taxon>Dinophyceae</taxon>
        <taxon>Suessiales</taxon>
        <taxon>Symbiodiniaceae</taxon>
        <taxon>Durusdinium</taxon>
    </lineage>
</organism>
<evidence type="ECO:0000313" key="6">
    <source>
        <dbReference type="Proteomes" id="UP001642464"/>
    </source>
</evidence>
<gene>
    <name evidence="5" type="ORF">SCF082_LOCUS13291</name>
</gene>
<dbReference type="SUPFAM" id="SSF140959">
    <property type="entry name" value="Indolic compounds 2,3-dioxygenase-like"/>
    <property type="match status" value="1"/>
</dbReference>
<keyword evidence="6" id="KW-1185">Reference proteome</keyword>
<keyword evidence="2" id="KW-0479">Metal-binding</keyword>
<dbReference type="PANTHER" id="PTHR28657">
    <property type="entry name" value="INDOLEAMINE 2,3-DIOXYGENASE"/>
    <property type="match status" value="1"/>
</dbReference>
<comment type="similarity">
    <text evidence="1">Belongs to the indoleamine 2,3-dioxygenase family.</text>
</comment>
<name>A0ABP0JQD6_9DINO</name>
<accession>A0ABP0JQD6</accession>
<comment type="caution">
    <text evidence="5">The sequence shown here is derived from an EMBL/GenBank/DDBJ whole genome shotgun (WGS) entry which is preliminary data.</text>
</comment>
<evidence type="ECO:0000256" key="2">
    <source>
        <dbReference type="ARBA" id="ARBA00022723"/>
    </source>
</evidence>
<evidence type="ECO:0000256" key="4">
    <source>
        <dbReference type="SAM" id="MobiDB-lite"/>
    </source>
</evidence>
<evidence type="ECO:0000256" key="1">
    <source>
        <dbReference type="ARBA" id="ARBA00007119"/>
    </source>
</evidence>
<feature type="compositionally biased region" description="Low complexity" evidence="4">
    <location>
        <begin position="328"/>
        <end position="337"/>
    </location>
</feature>